<reference evidence="3" key="1">
    <citation type="submission" date="2013-03" db="EMBL/GenBank/DDBJ databases">
        <title>The Genome Sequence of Anopheles epiroticus epiroticus2.</title>
        <authorList>
            <consortium name="The Broad Institute Genomics Platform"/>
            <person name="Neafsey D.E."/>
            <person name="Howell P."/>
            <person name="Walker B."/>
            <person name="Young S.K."/>
            <person name="Zeng Q."/>
            <person name="Gargeya S."/>
            <person name="Fitzgerald M."/>
            <person name="Haas B."/>
            <person name="Abouelleil A."/>
            <person name="Allen A.W."/>
            <person name="Alvarado L."/>
            <person name="Arachchi H.M."/>
            <person name="Berlin A.M."/>
            <person name="Chapman S.B."/>
            <person name="Gainer-Dewar J."/>
            <person name="Goldberg J."/>
            <person name="Griggs A."/>
            <person name="Gujja S."/>
            <person name="Hansen M."/>
            <person name="Howarth C."/>
            <person name="Imamovic A."/>
            <person name="Ireland A."/>
            <person name="Larimer J."/>
            <person name="McCowan C."/>
            <person name="Murphy C."/>
            <person name="Pearson M."/>
            <person name="Poon T.W."/>
            <person name="Priest M."/>
            <person name="Roberts A."/>
            <person name="Saif S."/>
            <person name="Shea T."/>
            <person name="Sisk P."/>
            <person name="Sykes S."/>
            <person name="Wortman J."/>
            <person name="Nusbaum C."/>
            <person name="Birren B."/>
        </authorList>
    </citation>
    <scope>NUCLEOTIDE SEQUENCE [LARGE SCALE GENOMIC DNA]</scope>
    <source>
        <strain evidence="3">Epiroticus2</strain>
    </source>
</reference>
<evidence type="ECO:0000256" key="1">
    <source>
        <dbReference type="SAM" id="MobiDB-lite"/>
    </source>
</evidence>
<dbReference type="Proteomes" id="UP000075885">
    <property type="component" value="Unassembled WGS sequence"/>
</dbReference>
<proteinExistence type="predicted"/>
<dbReference type="EnsemblMetazoa" id="AEPI010728-RA">
    <property type="protein sequence ID" value="AEPI010728-PA"/>
    <property type="gene ID" value="AEPI010728"/>
</dbReference>
<dbReference type="STRING" id="199890.A0A182PUU1"/>
<protein>
    <submittedName>
        <fullName evidence="2">Uncharacterized protein</fullName>
    </submittedName>
</protein>
<evidence type="ECO:0000313" key="2">
    <source>
        <dbReference type="EnsemblMetazoa" id="AEPI010728-PA"/>
    </source>
</evidence>
<dbReference type="VEuPathDB" id="VectorBase:AEPI010728"/>
<feature type="compositionally biased region" description="Low complexity" evidence="1">
    <location>
        <begin position="618"/>
        <end position="627"/>
    </location>
</feature>
<keyword evidence="3" id="KW-1185">Reference proteome</keyword>
<dbReference type="AlphaFoldDB" id="A0A182PUU1"/>
<evidence type="ECO:0000313" key="3">
    <source>
        <dbReference type="Proteomes" id="UP000075885"/>
    </source>
</evidence>
<name>A0A182PUU1_9DIPT</name>
<feature type="compositionally biased region" description="Acidic residues" evidence="1">
    <location>
        <begin position="628"/>
        <end position="638"/>
    </location>
</feature>
<sequence>MVFKLKQFLRYCAWCGVIGALAGWPVHVHSAVVVIGARPYLERVAKRVVEILEGRYISGNSLPIADYVAPIQITDKGLSISGNVSFHSAFLAKIESIEFDGQKFAEIFLNTEVSVQGALKWHGIGVVLDFEANLEEYQGTGTLYVTYNQFDFPLKVTKYFNATEPTGSLQFMSIDNSNRIVTVGYPNNKYVQLISRAMNLIGIVTVVVCLASGSSFAAPAPCEPAPLEDNVCDQTEYEAYRDCIEELKTTRHKRQALPCPPVIVAPVTQTEKPFEVLVPVNPLPILKEPQLKSLDRTVIVHPHDEEDEEENSVHYRVPVNVTTVIRLTNVVNNTNHIHMPAVVNSTNVNNIHVYANLTKPAKDDAKERCCTVVGPKSCQTTTEGVRCTRDRFKSCGPQCTSDVIHVQKRQRCTRATGECKEKIVYVPQPEKPTCVYVDDWPYVACGKLANMSVICAGCYDHYGYGYTAYNGHARIQDKCRGCYDDAFDMGPRYRRGPVLRPYYYHQPPCFLMGTCPTNYVDCGPEGCFGHDRIDPAWGAQPFEPALNPSNVLYYDPDDYQETNEESDDWGVPAEKCVVVTDGSTITIKNCTEGANNPYMAAPAFHPAFRPNKEKKSNTTKNPPTVTPTDDEDMEEESSGDALSTNNDVYFVEDDFYDDNF</sequence>
<organism evidence="2 3">
    <name type="scientific">Anopheles epiroticus</name>
    <dbReference type="NCBI Taxonomy" id="199890"/>
    <lineage>
        <taxon>Eukaryota</taxon>
        <taxon>Metazoa</taxon>
        <taxon>Ecdysozoa</taxon>
        <taxon>Arthropoda</taxon>
        <taxon>Hexapoda</taxon>
        <taxon>Insecta</taxon>
        <taxon>Pterygota</taxon>
        <taxon>Neoptera</taxon>
        <taxon>Endopterygota</taxon>
        <taxon>Diptera</taxon>
        <taxon>Nematocera</taxon>
        <taxon>Culicoidea</taxon>
        <taxon>Culicidae</taxon>
        <taxon>Anophelinae</taxon>
        <taxon>Anopheles</taxon>
    </lineage>
</organism>
<feature type="region of interest" description="Disordered" evidence="1">
    <location>
        <begin position="608"/>
        <end position="646"/>
    </location>
</feature>
<reference evidence="2" key="2">
    <citation type="submission" date="2020-05" db="UniProtKB">
        <authorList>
            <consortium name="EnsemblMetazoa"/>
        </authorList>
    </citation>
    <scope>IDENTIFICATION</scope>
    <source>
        <strain evidence="2">Epiroticus2</strain>
    </source>
</reference>
<accession>A0A182PUU1</accession>